<feature type="region of interest" description="Disordered" evidence="1">
    <location>
        <begin position="1"/>
        <end position="112"/>
    </location>
</feature>
<accession>A0A8A1MIP8</accession>
<reference evidence="2" key="1">
    <citation type="submission" date="2021-01" db="EMBL/GenBank/DDBJ databases">
        <title>Chromosome-level genome assembly of a human fungal pathogen reveals clustering of transcriptionally co-regulated genes.</title>
        <authorList>
            <person name="Voorhies M."/>
            <person name="Cohen S."/>
            <person name="Shea T.P."/>
            <person name="Petrus S."/>
            <person name="Munoz J.F."/>
            <person name="Poplawski S."/>
            <person name="Goldman W.E."/>
            <person name="Michael T."/>
            <person name="Cuomo C.A."/>
            <person name="Sil A."/>
            <person name="Beyhan S."/>
        </authorList>
    </citation>
    <scope>NUCLEOTIDE SEQUENCE</scope>
    <source>
        <strain evidence="2">WU24</strain>
    </source>
</reference>
<dbReference type="VEuPathDB" id="FungiDB:I7I51_01542"/>
<dbReference type="EMBL" id="CP069114">
    <property type="protein sequence ID" value="QSS64474.1"/>
    <property type="molecule type" value="Genomic_DNA"/>
</dbReference>
<gene>
    <name evidence="2" type="ORF">I7I51_01542</name>
</gene>
<evidence type="ECO:0000256" key="1">
    <source>
        <dbReference type="SAM" id="MobiDB-lite"/>
    </source>
</evidence>
<evidence type="ECO:0000313" key="2">
    <source>
        <dbReference type="EMBL" id="QSS64474.1"/>
    </source>
</evidence>
<organism evidence="2 3">
    <name type="scientific">Ajellomyces capsulatus</name>
    <name type="common">Darling's disease fungus</name>
    <name type="synonym">Histoplasma capsulatum</name>
    <dbReference type="NCBI Taxonomy" id="5037"/>
    <lineage>
        <taxon>Eukaryota</taxon>
        <taxon>Fungi</taxon>
        <taxon>Dikarya</taxon>
        <taxon>Ascomycota</taxon>
        <taxon>Pezizomycotina</taxon>
        <taxon>Eurotiomycetes</taxon>
        <taxon>Eurotiomycetidae</taxon>
        <taxon>Onygenales</taxon>
        <taxon>Ajellomycetaceae</taxon>
        <taxon>Histoplasma</taxon>
    </lineage>
</organism>
<dbReference type="Proteomes" id="UP000663671">
    <property type="component" value="Chromosome 1"/>
</dbReference>
<protein>
    <submittedName>
        <fullName evidence="2">Uncharacterized protein</fullName>
    </submittedName>
</protein>
<evidence type="ECO:0000313" key="3">
    <source>
        <dbReference type="Proteomes" id="UP000663671"/>
    </source>
</evidence>
<proteinExistence type="predicted"/>
<sequence length="112" mass="11889">MDGEVSGFAPKIRPQTAATGHPIASGAKECWPIGGPGHGIDDRVAPAIPPHWINSPEASRNRSAHWKAAPPSALQSPEPIAGNVGQKPQVIPGKEITMSLVRHRPPWDMRSA</sequence>
<name>A0A8A1MIP8_AJECA</name>
<dbReference type="AlphaFoldDB" id="A0A8A1MIP8"/>